<name>A0A368KXF0_9BACT</name>
<dbReference type="GO" id="GO:0015074">
    <property type="term" value="P:DNA integration"/>
    <property type="evidence" value="ECO:0007669"/>
    <property type="project" value="InterPro"/>
</dbReference>
<evidence type="ECO:0000313" key="3">
    <source>
        <dbReference type="EMBL" id="RCS55923.1"/>
    </source>
</evidence>
<dbReference type="InterPro" id="IPR011010">
    <property type="entry name" value="DNA_brk_join_enz"/>
</dbReference>
<organism evidence="3 4">
    <name type="scientific">Bremerella cremea</name>
    <dbReference type="NCBI Taxonomy" id="1031537"/>
    <lineage>
        <taxon>Bacteria</taxon>
        <taxon>Pseudomonadati</taxon>
        <taxon>Planctomycetota</taxon>
        <taxon>Planctomycetia</taxon>
        <taxon>Pirellulales</taxon>
        <taxon>Pirellulaceae</taxon>
        <taxon>Bremerella</taxon>
    </lineage>
</organism>
<sequence length="91" mass="10405">MKFEGSTHCKDGKDWSCGIVDPRSRFRRRHSLHESTLSKTISAAARRAHITKRVTAHPLRHSFATHLIEAGYDIRTVLELLGHKDVRTTMI</sequence>
<dbReference type="RefSeq" id="WP_114366732.1">
    <property type="nucleotide sequence ID" value="NZ_QPEX01000006.1"/>
</dbReference>
<dbReference type="EMBL" id="QPEX01000006">
    <property type="protein sequence ID" value="RCS55923.1"/>
    <property type="molecule type" value="Genomic_DNA"/>
</dbReference>
<proteinExistence type="predicted"/>
<evidence type="ECO:0000313" key="4">
    <source>
        <dbReference type="Proteomes" id="UP000253562"/>
    </source>
</evidence>
<dbReference type="InterPro" id="IPR002104">
    <property type="entry name" value="Integrase_catalytic"/>
</dbReference>
<comment type="caution">
    <text evidence="3">The sequence shown here is derived from an EMBL/GenBank/DDBJ whole genome shotgun (WGS) entry which is preliminary data.</text>
</comment>
<dbReference type="OrthoDB" id="9801717at2"/>
<dbReference type="SUPFAM" id="SSF56349">
    <property type="entry name" value="DNA breaking-rejoining enzymes"/>
    <property type="match status" value="1"/>
</dbReference>
<dbReference type="InterPro" id="IPR013762">
    <property type="entry name" value="Integrase-like_cat_sf"/>
</dbReference>
<dbReference type="AlphaFoldDB" id="A0A368KXF0"/>
<reference evidence="3 4" key="1">
    <citation type="submission" date="2018-07" db="EMBL/GenBank/DDBJ databases">
        <title>Comparative genomes isolates from brazilian mangrove.</title>
        <authorList>
            <person name="De Araujo J.E."/>
            <person name="Taketani R.G."/>
            <person name="Silva M.C.P."/>
            <person name="Lourenco M.V."/>
            <person name="Oliveira V.M."/>
            <person name="Andreote F.D."/>
        </authorList>
    </citation>
    <scope>NUCLEOTIDE SEQUENCE [LARGE SCALE GENOMIC DNA]</scope>
    <source>
        <strain evidence="3 4">HEX PRIS-MGV</strain>
    </source>
</reference>
<accession>A0A368KXF0</accession>
<dbReference type="Proteomes" id="UP000253562">
    <property type="component" value="Unassembled WGS sequence"/>
</dbReference>
<evidence type="ECO:0000256" key="1">
    <source>
        <dbReference type="ARBA" id="ARBA00023172"/>
    </source>
</evidence>
<dbReference type="GO" id="GO:0006310">
    <property type="term" value="P:DNA recombination"/>
    <property type="evidence" value="ECO:0007669"/>
    <property type="project" value="UniProtKB-KW"/>
</dbReference>
<dbReference type="Pfam" id="PF00589">
    <property type="entry name" value="Phage_integrase"/>
    <property type="match status" value="1"/>
</dbReference>
<feature type="domain" description="Tyr recombinase" evidence="2">
    <location>
        <begin position="1"/>
        <end position="91"/>
    </location>
</feature>
<dbReference type="GO" id="GO:0003677">
    <property type="term" value="F:DNA binding"/>
    <property type="evidence" value="ECO:0007669"/>
    <property type="project" value="InterPro"/>
</dbReference>
<gene>
    <name evidence="3" type="ORF">DTL42_00600</name>
</gene>
<protein>
    <recommendedName>
        <fullName evidence="2">Tyr recombinase domain-containing protein</fullName>
    </recommendedName>
</protein>
<keyword evidence="1" id="KW-0233">DNA recombination</keyword>
<evidence type="ECO:0000259" key="2">
    <source>
        <dbReference type="PROSITE" id="PS51898"/>
    </source>
</evidence>
<dbReference type="PROSITE" id="PS51898">
    <property type="entry name" value="TYR_RECOMBINASE"/>
    <property type="match status" value="1"/>
</dbReference>
<dbReference type="Gene3D" id="1.10.443.10">
    <property type="entry name" value="Intergrase catalytic core"/>
    <property type="match status" value="1"/>
</dbReference>